<dbReference type="OrthoDB" id="3193439at2"/>
<dbReference type="InterPro" id="IPR026870">
    <property type="entry name" value="Zinc_ribbon_dom"/>
</dbReference>
<keyword evidence="2" id="KW-0472">Membrane</keyword>
<dbReference type="RefSeq" id="WP_021726848.1">
    <property type="nucleotide sequence ID" value="NZ_AWEZ01000062.1"/>
</dbReference>
<dbReference type="Pfam" id="PF13240">
    <property type="entry name" value="Zn_Ribbon_1"/>
    <property type="match status" value="1"/>
</dbReference>
<feature type="compositionally biased region" description="Polar residues" evidence="1">
    <location>
        <begin position="134"/>
        <end position="166"/>
    </location>
</feature>
<keyword evidence="2" id="KW-1133">Transmembrane helix</keyword>
<organism evidence="4 5">
    <name type="scientific">Olsenella profusa F0195</name>
    <dbReference type="NCBI Taxonomy" id="1125712"/>
    <lineage>
        <taxon>Bacteria</taxon>
        <taxon>Bacillati</taxon>
        <taxon>Actinomycetota</taxon>
        <taxon>Coriobacteriia</taxon>
        <taxon>Coriobacteriales</taxon>
        <taxon>Atopobiaceae</taxon>
        <taxon>Olsenella</taxon>
    </lineage>
</organism>
<proteinExistence type="predicted"/>
<dbReference type="AlphaFoldDB" id="U2TK07"/>
<name>U2TK07_9ACTN</name>
<feature type="region of interest" description="Disordered" evidence="1">
    <location>
        <begin position="122"/>
        <end position="166"/>
    </location>
</feature>
<evidence type="ECO:0000256" key="1">
    <source>
        <dbReference type="SAM" id="MobiDB-lite"/>
    </source>
</evidence>
<evidence type="ECO:0000256" key="2">
    <source>
        <dbReference type="SAM" id="Phobius"/>
    </source>
</evidence>
<comment type="caution">
    <text evidence="4">The sequence shown here is derived from an EMBL/GenBank/DDBJ whole genome shotgun (WGS) entry which is preliminary data.</text>
</comment>
<evidence type="ECO:0000313" key="5">
    <source>
        <dbReference type="Proteomes" id="UP000016638"/>
    </source>
</evidence>
<keyword evidence="5" id="KW-1185">Reference proteome</keyword>
<reference evidence="4 5" key="1">
    <citation type="submission" date="2013-08" db="EMBL/GenBank/DDBJ databases">
        <authorList>
            <person name="Durkin A.S."/>
            <person name="Haft D.R."/>
            <person name="McCorrison J."/>
            <person name="Torralba M."/>
            <person name="Gillis M."/>
            <person name="Haft D.H."/>
            <person name="Methe B."/>
            <person name="Sutton G."/>
            <person name="Nelson K.E."/>
        </authorList>
    </citation>
    <scope>NUCLEOTIDE SEQUENCE [LARGE SCALE GENOMIC DNA]</scope>
    <source>
        <strain evidence="4 5">F0195</strain>
    </source>
</reference>
<dbReference type="EMBL" id="AWEZ01000062">
    <property type="protein sequence ID" value="ERL06780.1"/>
    <property type="molecule type" value="Genomic_DNA"/>
</dbReference>
<evidence type="ECO:0000259" key="3">
    <source>
        <dbReference type="Pfam" id="PF13240"/>
    </source>
</evidence>
<keyword evidence="2" id="KW-0812">Transmembrane</keyword>
<gene>
    <name evidence="4" type="ORF">HMPREF1316_0550</name>
</gene>
<dbReference type="PATRIC" id="fig|1125712.3.peg.1971"/>
<dbReference type="Proteomes" id="UP000016638">
    <property type="component" value="Unassembled WGS sequence"/>
</dbReference>
<feature type="transmembrane region" description="Helical" evidence="2">
    <location>
        <begin position="95"/>
        <end position="116"/>
    </location>
</feature>
<dbReference type="STRING" id="1125712.HMPREF1316_0550"/>
<accession>U2TK07</accession>
<sequence>MFCTNCGARIEDGSRFCTECGAPVLAEGSADRTVRMDVAKPAARPAAARSARPVPQGVQPVAVTPHAGKFRSAKAAATIPTPTPALRRPQDRLPVAVAIVVAVLIIGIIVFALVAAQVSSQGTAPAPAGDAPVAQQTQQVADSPATNASPSVDTQKDTYTTGSGSETATFKVNADRSVTCDEYGISLQMPAGYTPSVSQDSLHLTKGSIDVSISAHANANGISLDDAYASLTSSSGANGDPSAYATKGDGWCVVSRDRGDGTTFYTMEYVTADKICSLTFDYPTGTSEGDGLIEQVQPTFKVTGDPIRATGH</sequence>
<feature type="domain" description="Zinc-ribbon" evidence="3">
    <location>
        <begin position="2"/>
        <end position="24"/>
    </location>
</feature>
<evidence type="ECO:0000313" key="4">
    <source>
        <dbReference type="EMBL" id="ERL06780.1"/>
    </source>
</evidence>
<protein>
    <submittedName>
        <fullName evidence="4">Zinc-ribbon domain protein</fullName>
    </submittedName>
</protein>